<dbReference type="Proteomes" id="UP000671828">
    <property type="component" value="Chromosome"/>
</dbReference>
<dbReference type="InterPro" id="IPR006311">
    <property type="entry name" value="TAT_signal"/>
</dbReference>
<dbReference type="Pfam" id="PF00135">
    <property type="entry name" value="COesterase"/>
    <property type="match status" value="1"/>
</dbReference>
<evidence type="ECO:0000256" key="3">
    <source>
        <dbReference type="RuleBase" id="RU361235"/>
    </source>
</evidence>
<dbReference type="PANTHER" id="PTHR11559">
    <property type="entry name" value="CARBOXYLESTERASE"/>
    <property type="match status" value="1"/>
</dbReference>
<dbReference type="InterPro" id="IPR050309">
    <property type="entry name" value="Type-B_Carboxylest/Lipase"/>
</dbReference>
<evidence type="ECO:0000259" key="4">
    <source>
        <dbReference type="Pfam" id="PF00135"/>
    </source>
</evidence>
<dbReference type="EC" id="3.1.1.-" evidence="3"/>
<evidence type="ECO:0000256" key="2">
    <source>
        <dbReference type="ARBA" id="ARBA00022801"/>
    </source>
</evidence>
<keyword evidence="8" id="KW-1185">Reference proteome</keyword>
<dbReference type="PROSITE" id="PS00941">
    <property type="entry name" value="CARBOXYLESTERASE_B_2"/>
    <property type="match status" value="1"/>
</dbReference>
<dbReference type="InterPro" id="IPR029058">
    <property type="entry name" value="AB_hydrolase_fold"/>
</dbReference>
<dbReference type="PROSITE" id="PS51318">
    <property type="entry name" value="TAT"/>
    <property type="match status" value="1"/>
</dbReference>
<dbReference type="EMBL" id="CP072788">
    <property type="protein sequence ID" value="QTR03437.1"/>
    <property type="molecule type" value="Genomic_DNA"/>
</dbReference>
<name>A0A8T8HYH4_9PSEU</name>
<dbReference type="InterPro" id="IPR019826">
    <property type="entry name" value="Carboxylesterase_B_AS"/>
</dbReference>
<protein>
    <recommendedName>
        <fullName evidence="3">Carboxylic ester hydrolase</fullName>
        <ecNumber evidence="3">3.1.1.-</ecNumber>
    </recommendedName>
</protein>
<dbReference type="InterPro" id="IPR019819">
    <property type="entry name" value="Carboxylesterase_B_CS"/>
</dbReference>
<reference evidence="6" key="2">
    <citation type="submission" date="2021-04" db="EMBL/GenBank/DDBJ databases">
        <title>Saccharothrix algeriensis WGS.</title>
        <authorList>
            <person name="Stuskova K."/>
            <person name="Hakalova E."/>
            <person name="Tebbal A.B."/>
            <person name="Eichmeier A."/>
        </authorList>
    </citation>
    <scope>NUCLEOTIDE SEQUENCE</scope>
    <source>
        <strain evidence="6">NRRL B-24137</strain>
    </source>
</reference>
<dbReference type="RefSeq" id="WP_204845748.1">
    <property type="nucleotide sequence ID" value="NZ_JAFBCL010000001.1"/>
</dbReference>
<accession>A0A8T8HYH4</accession>
<reference evidence="5 8" key="1">
    <citation type="submission" date="2021-01" db="EMBL/GenBank/DDBJ databases">
        <title>Sequencing the genomes of 1000 actinobacteria strains.</title>
        <authorList>
            <person name="Klenk H.-P."/>
        </authorList>
    </citation>
    <scope>NUCLEOTIDE SEQUENCE [LARGE SCALE GENOMIC DNA]</scope>
    <source>
        <strain evidence="5 8">DSM 44581</strain>
    </source>
</reference>
<keyword evidence="2 3" id="KW-0378">Hydrolase</keyword>
<dbReference type="Gene3D" id="3.40.50.1820">
    <property type="entry name" value="alpha/beta hydrolase"/>
    <property type="match status" value="1"/>
</dbReference>
<dbReference type="EMBL" id="JAFBCL010000001">
    <property type="protein sequence ID" value="MBM7815200.1"/>
    <property type="molecule type" value="Genomic_DNA"/>
</dbReference>
<gene>
    <name evidence="6" type="ORF">J7S33_31825</name>
    <name evidence="5" type="ORF">JOE68_006065</name>
</gene>
<comment type="similarity">
    <text evidence="1 3">Belongs to the type-B carboxylesterase/lipase family.</text>
</comment>
<sequence length="495" mass="51267">MAGLDRRRLLGAVGAAAGGLVLGRPATGAASTDVLVRTREGVLRGRPGVWKGIRYAQPPGRFAAPRPVLPWRGVRDALEFGPSAMQPAMPVPGGPPPVGEQSEDCLFLNVWSPSTAGRRPVVVWLHGGAFVFGTSSAFDGGVLAGRGGLVVVTINYRLGAFGGLVGAGGPGSGNLRLLDQVAALRWVRRNIAAFGGDPANVTVMGESAGAMSIGALLGAPAAAGLFRRAIVQSGGPRPVVSRAAAARTTDAVLRFLGVTDPARLSSAPAADLVAATDAVQRDTALAEPFGHVLDGVVLPAHPLDRVGGSVDLLIGTCAKEADPLLPALGARFEASARAALGDREWDRLLRVYAETAVPGHDARADLLSGWFAVLPSVWLAEAAHRAGASAWQYTFDYAGASRFGAGHGSDVPFTFGRVDPAFLAPGADPVAAQRLADTVVDALAAFARTGDPGWPRFAPDRRASLSFDVPPRRTDDRLPAARREAWSGIDPRTVC</sequence>
<dbReference type="InterPro" id="IPR002018">
    <property type="entry name" value="CarbesteraseB"/>
</dbReference>
<dbReference type="GO" id="GO:0016787">
    <property type="term" value="F:hydrolase activity"/>
    <property type="evidence" value="ECO:0007669"/>
    <property type="project" value="UniProtKB-KW"/>
</dbReference>
<feature type="domain" description="Carboxylesterase type B" evidence="4">
    <location>
        <begin position="49"/>
        <end position="480"/>
    </location>
</feature>
<evidence type="ECO:0000313" key="8">
    <source>
        <dbReference type="Proteomes" id="UP001195724"/>
    </source>
</evidence>
<organism evidence="6 7">
    <name type="scientific">Saccharothrix algeriensis</name>
    <dbReference type="NCBI Taxonomy" id="173560"/>
    <lineage>
        <taxon>Bacteria</taxon>
        <taxon>Bacillati</taxon>
        <taxon>Actinomycetota</taxon>
        <taxon>Actinomycetes</taxon>
        <taxon>Pseudonocardiales</taxon>
        <taxon>Pseudonocardiaceae</taxon>
        <taxon>Saccharothrix</taxon>
    </lineage>
</organism>
<evidence type="ECO:0000313" key="6">
    <source>
        <dbReference type="EMBL" id="QTR03437.1"/>
    </source>
</evidence>
<dbReference type="Proteomes" id="UP001195724">
    <property type="component" value="Unassembled WGS sequence"/>
</dbReference>
<evidence type="ECO:0000313" key="7">
    <source>
        <dbReference type="Proteomes" id="UP000671828"/>
    </source>
</evidence>
<evidence type="ECO:0000313" key="5">
    <source>
        <dbReference type="EMBL" id="MBM7815200.1"/>
    </source>
</evidence>
<evidence type="ECO:0000256" key="1">
    <source>
        <dbReference type="ARBA" id="ARBA00005964"/>
    </source>
</evidence>
<dbReference type="SUPFAM" id="SSF53474">
    <property type="entry name" value="alpha/beta-Hydrolases"/>
    <property type="match status" value="1"/>
</dbReference>
<dbReference type="AlphaFoldDB" id="A0A8T8HYH4"/>
<proteinExistence type="inferred from homology"/>
<dbReference type="PROSITE" id="PS00122">
    <property type="entry name" value="CARBOXYLESTERASE_B_1"/>
    <property type="match status" value="1"/>
</dbReference>